<evidence type="ECO:0000313" key="2">
    <source>
        <dbReference type="EMBL" id="MFC3120123.1"/>
    </source>
</evidence>
<dbReference type="Proteomes" id="UP001595478">
    <property type="component" value="Unassembled WGS sequence"/>
</dbReference>
<proteinExistence type="predicted"/>
<accession>A0ABV7FIL0</accession>
<gene>
    <name evidence="2" type="ORF">ACFOHL_00645</name>
</gene>
<protein>
    <submittedName>
        <fullName evidence="2">VolA/Pla-1 family phospholipase</fullName>
    </submittedName>
</protein>
<dbReference type="Pfam" id="PF12262">
    <property type="entry name" value="Lipase_bact_N"/>
    <property type="match status" value="1"/>
</dbReference>
<name>A0ABV7FIL0_9ALTE</name>
<evidence type="ECO:0000259" key="1">
    <source>
        <dbReference type="Pfam" id="PF12262"/>
    </source>
</evidence>
<dbReference type="RefSeq" id="WP_376918266.1">
    <property type="nucleotide sequence ID" value="NZ_JBHRSW010000004.1"/>
</dbReference>
<reference evidence="3" key="1">
    <citation type="journal article" date="2019" name="Int. J. Syst. Evol. Microbiol.">
        <title>The Global Catalogue of Microorganisms (GCM) 10K type strain sequencing project: providing services to taxonomists for standard genome sequencing and annotation.</title>
        <authorList>
            <consortium name="The Broad Institute Genomics Platform"/>
            <consortium name="The Broad Institute Genome Sequencing Center for Infectious Disease"/>
            <person name="Wu L."/>
            <person name="Ma J."/>
        </authorList>
    </citation>
    <scope>NUCLEOTIDE SEQUENCE [LARGE SCALE GENOMIC DNA]</scope>
    <source>
        <strain evidence="3">KCTC 52473</strain>
    </source>
</reference>
<feature type="domain" description="Bacterial virulence factor lipase N-terminal" evidence="1">
    <location>
        <begin position="78"/>
        <end position="270"/>
    </location>
</feature>
<dbReference type="InterPro" id="IPR029058">
    <property type="entry name" value="AB_hydrolase_fold"/>
</dbReference>
<dbReference type="NCBIfam" id="TIGR03502">
    <property type="entry name" value="lipase_Pla1_cef"/>
    <property type="match status" value="1"/>
</dbReference>
<dbReference type="InterPro" id="IPR020009">
    <property type="entry name" value="VolA/Pla-1/cef"/>
</dbReference>
<dbReference type="InterPro" id="IPR025920">
    <property type="entry name" value="Lipase_bact_N"/>
</dbReference>
<dbReference type="EMBL" id="JBHRSW010000004">
    <property type="protein sequence ID" value="MFC3120123.1"/>
    <property type="molecule type" value="Genomic_DNA"/>
</dbReference>
<dbReference type="Gene3D" id="3.40.50.1820">
    <property type="entry name" value="alpha/beta hydrolase"/>
    <property type="match status" value="1"/>
</dbReference>
<sequence length="869" mass="89941">MKRLLLSTSIIAAVGLAGCGGETIEDIRNDTPVVSPSARIIFDPANSELNVPNDLLLLPGDDGFFDFTLNIPVDDPNNFGDPQNAMNILDGWSTNAPFPINVDVPAGLSLDESTIAASIRIFEATLGLDRNDPDCAAVTLPSAGCKIGDELVFGQDFVATLGDRDTINVVPLRPLRGGQGHMLVVTNALKDTAGNAVLGSTTWDLVKQDIATNPLSSDDQLLLQQLINAHVNSLSQVGLQREEISYAAAFTTQSTTNILATIKQLHIAPFAATQNPALLPQISVDTVGKPATETLGLVQQVAIDAAVDSAIVSTPALAPLVPVIQLTDFSSLTTCNGLLASAAGQFTLSTGQSFSVAADAGLNELAQTISTAVLGQGAGALCAATILSGDISLPYYLSTPTVDNPLAPLNEFWEAACDSGVVLQAAAGALVAASPGPNDQMCQSLGLRDLRINGEKVDRDRNITKFNPVPMMKGTQQGLESIDVQLTVPNPAVASALGFAIEKPQAGWPVAILVHGITSRKEDMLSISGALSLAGIATVAIDLPLHGARGFDINPLQPGIEITATRVDGGNPTVFLNVPSLPTARDNARQAVSDLLGLRLGLNAVVNQTDTDLVDLNTDSVTLMGVSLGAITGGNFVSIANQPLTGDLAPLSDMFAVDAASLESPGGGLATFLLDSPSFGPLIIANLLLGGSDEFAAFVNAQFPDGPTDLELLQAKDSFMAALNTEQMAAVDNLLSQFKFAAQTVVDSGDSINYFASLGQTTPVHMMSVVGDGAENLPDQVIPVTVTSGLPTAGQLPLAALMNLQTISTTTPFAEPTGGIVKFTSGAHASSINPVSDPAVTLEMQTQVAAYLASGGRLIQVSNEAIVQN</sequence>
<organism evidence="2 3">
    <name type="scientific">Agaribacter flavus</name>
    <dbReference type="NCBI Taxonomy" id="1902781"/>
    <lineage>
        <taxon>Bacteria</taxon>
        <taxon>Pseudomonadati</taxon>
        <taxon>Pseudomonadota</taxon>
        <taxon>Gammaproteobacteria</taxon>
        <taxon>Alteromonadales</taxon>
        <taxon>Alteromonadaceae</taxon>
        <taxon>Agaribacter</taxon>
    </lineage>
</organism>
<keyword evidence="3" id="KW-1185">Reference proteome</keyword>
<dbReference type="PROSITE" id="PS51257">
    <property type="entry name" value="PROKAR_LIPOPROTEIN"/>
    <property type="match status" value="1"/>
</dbReference>
<dbReference type="SUPFAM" id="SSF53474">
    <property type="entry name" value="alpha/beta-Hydrolases"/>
    <property type="match status" value="1"/>
</dbReference>
<comment type="caution">
    <text evidence="2">The sequence shown here is derived from an EMBL/GenBank/DDBJ whole genome shotgun (WGS) entry which is preliminary data.</text>
</comment>
<evidence type="ECO:0000313" key="3">
    <source>
        <dbReference type="Proteomes" id="UP001595478"/>
    </source>
</evidence>